<sequence>MIHIRKVKKSEEAMLHNLMQFYIYDFSKYISEIKLEDDCTYKPFELSQYWEEKTHHAFFICLDAKIIGFTLVDIEEINRVLEFFVLASYQSKGVGKAAARKLFESFSGYWKVSQIEKNYPAKAFWRSLIFDVTNGEMEEEYREGKCIQSFHTSSLSI</sequence>
<evidence type="ECO:0000259" key="1">
    <source>
        <dbReference type="PROSITE" id="PS51186"/>
    </source>
</evidence>
<dbReference type="EMBL" id="FMZB01000009">
    <property type="protein sequence ID" value="SDD35512.1"/>
    <property type="molecule type" value="Genomic_DNA"/>
</dbReference>
<organism evidence="2 3">
    <name type="scientific">Terribacillus halophilus</name>
    <dbReference type="NCBI Taxonomy" id="361279"/>
    <lineage>
        <taxon>Bacteria</taxon>
        <taxon>Bacillati</taxon>
        <taxon>Bacillota</taxon>
        <taxon>Bacilli</taxon>
        <taxon>Bacillales</taxon>
        <taxon>Bacillaceae</taxon>
        <taxon>Terribacillus</taxon>
    </lineage>
</organism>
<feature type="domain" description="N-acetyltransferase" evidence="1">
    <location>
        <begin position="2"/>
        <end position="157"/>
    </location>
</feature>
<dbReference type="Pfam" id="PF00583">
    <property type="entry name" value="Acetyltransf_1"/>
    <property type="match status" value="1"/>
</dbReference>
<dbReference type="InterPro" id="IPR016181">
    <property type="entry name" value="Acyl_CoA_acyltransferase"/>
</dbReference>
<gene>
    <name evidence="2" type="ORF">SAMN05421663_109144</name>
</gene>
<dbReference type="STRING" id="361279.SAMN05421663_109144"/>
<evidence type="ECO:0000313" key="2">
    <source>
        <dbReference type="EMBL" id="SDD35512.1"/>
    </source>
</evidence>
<accession>A0A1G6U284</accession>
<dbReference type="RefSeq" id="WP_093728137.1">
    <property type="nucleotide sequence ID" value="NZ_FMZB01000009.1"/>
</dbReference>
<dbReference type="Gene3D" id="3.40.630.30">
    <property type="match status" value="1"/>
</dbReference>
<proteinExistence type="predicted"/>
<reference evidence="3" key="1">
    <citation type="submission" date="2016-10" db="EMBL/GenBank/DDBJ databases">
        <authorList>
            <person name="Varghese N."/>
            <person name="Submissions S."/>
        </authorList>
    </citation>
    <scope>NUCLEOTIDE SEQUENCE [LARGE SCALE GENOMIC DNA]</scope>
    <source>
        <strain evidence="3">DSM 21620</strain>
    </source>
</reference>
<name>A0A1G6U284_9BACI</name>
<keyword evidence="2" id="KW-0808">Transferase</keyword>
<dbReference type="CDD" id="cd04301">
    <property type="entry name" value="NAT_SF"/>
    <property type="match status" value="1"/>
</dbReference>
<dbReference type="OrthoDB" id="8479334at2"/>
<dbReference type="AlphaFoldDB" id="A0A1G6U284"/>
<protein>
    <submittedName>
        <fullName evidence="2">Predicted acetyltransferase</fullName>
    </submittedName>
</protein>
<evidence type="ECO:0000313" key="3">
    <source>
        <dbReference type="Proteomes" id="UP000198666"/>
    </source>
</evidence>
<dbReference type="InterPro" id="IPR000182">
    <property type="entry name" value="GNAT_dom"/>
</dbReference>
<dbReference type="PROSITE" id="PS51186">
    <property type="entry name" value="GNAT"/>
    <property type="match status" value="1"/>
</dbReference>
<keyword evidence="3" id="KW-1185">Reference proteome</keyword>
<dbReference type="GO" id="GO:0016747">
    <property type="term" value="F:acyltransferase activity, transferring groups other than amino-acyl groups"/>
    <property type="evidence" value="ECO:0007669"/>
    <property type="project" value="InterPro"/>
</dbReference>
<dbReference type="Proteomes" id="UP000198666">
    <property type="component" value="Unassembled WGS sequence"/>
</dbReference>
<dbReference type="SUPFAM" id="SSF55729">
    <property type="entry name" value="Acyl-CoA N-acyltransferases (Nat)"/>
    <property type="match status" value="1"/>
</dbReference>